<dbReference type="Pfam" id="PF01565">
    <property type="entry name" value="FAD_binding_4"/>
    <property type="match status" value="1"/>
</dbReference>
<proteinExistence type="inferred from homology"/>
<evidence type="ECO:0000256" key="1">
    <source>
        <dbReference type="ARBA" id="ARBA00001974"/>
    </source>
</evidence>
<protein>
    <recommendedName>
        <fullName evidence="7">FAD-binding PCMH-type domain-containing protein</fullName>
    </recommendedName>
</protein>
<reference evidence="9" key="2">
    <citation type="submission" date="2015-01" db="EMBL/GenBank/DDBJ databases">
        <title>Evolutionary Origins and Diversification of the Mycorrhizal Mutualists.</title>
        <authorList>
            <consortium name="DOE Joint Genome Institute"/>
            <consortium name="Mycorrhizal Genomics Consortium"/>
            <person name="Kohler A."/>
            <person name="Kuo A."/>
            <person name="Nagy L.G."/>
            <person name="Floudas D."/>
            <person name="Copeland A."/>
            <person name="Barry K.W."/>
            <person name="Cichocki N."/>
            <person name="Veneault-Fourrey C."/>
            <person name="LaButti K."/>
            <person name="Lindquist E.A."/>
            <person name="Lipzen A."/>
            <person name="Lundell T."/>
            <person name="Morin E."/>
            <person name="Murat C."/>
            <person name="Riley R."/>
            <person name="Ohm R."/>
            <person name="Sun H."/>
            <person name="Tunlid A."/>
            <person name="Henrissat B."/>
            <person name="Grigoriev I.V."/>
            <person name="Hibbett D.S."/>
            <person name="Martin F."/>
        </authorList>
    </citation>
    <scope>NUCLEOTIDE SEQUENCE [LARGE SCALE GENOMIC DNA]</scope>
    <source>
        <strain evidence="9">MUT 4182</strain>
    </source>
</reference>
<keyword evidence="6" id="KW-0732">Signal</keyword>
<dbReference type="InterPro" id="IPR016166">
    <property type="entry name" value="FAD-bd_PCMH"/>
</dbReference>
<name>A0A0C3LE98_9AGAM</name>
<evidence type="ECO:0000313" key="9">
    <source>
        <dbReference type="Proteomes" id="UP000054248"/>
    </source>
</evidence>
<evidence type="ECO:0000256" key="4">
    <source>
        <dbReference type="ARBA" id="ARBA00022827"/>
    </source>
</evidence>
<dbReference type="PANTHER" id="PTHR42973:SF39">
    <property type="entry name" value="FAD-BINDING PCMH-TYPE DOMAIN-CONTAINING PROTEIN"/>
    <property type="match status" value="1"/>
</dbReference>
<dbReference type="AlphaFoldDB" id="A0A0C3LE98"/>
<dbReference type="HOGENOM" id="CLU_018354_10_1_1"/>
<evidence type="ECO:0000259" key="7">
    <source>
        <dbReference type="PROSITE" id="PS51387"/>
    </source>
</evidence>
<feature type="chain" id="PRO_5002175745" description="FAD-binding PCMH-type domain-containing protein" evidence="6">
    <location>
        <begin position="26"/>
        <end position="510"/>
    </location>
</feature>
<dbReference type="InterPro" id="IPR006094">
    <property type="entry name" value="Oxid_FAD_bind_N"/>
</dbReference>
<keyword evidence="4" id="KW-0274">FAD</keyword>
<dbReference type="Proteomes" id="UP000054248">
    <property type="component" value="Unassembled WGS sequence"/>
</dbReference>
<sequence length="510" mass="54301">MFRKWVQATTNAVLLSIVFASLALAQCETGSTRILNSCIANLGVQTMTAASSGYADASKAFNRRFSYKPAAIAYPKTKDQVALLVKCAAAAKAPVVARSGGHSYAAYGLGGQDGALVVDLSSMKSISIDQSTGLAVSQTGNRLGDLAQYIWDNGRRALPHGSCPYVGTGGHASYGGFGLYGRTAGLLLDRVVSAEVVTANGTTLTASAQSNSDLFWAIRGAAPSYGIVTAWTFNTLPAPSSLVNYWYTFSSSLSNAQAVQIIQAFMNFAASKPTKQLQSVANIGVSNGHVYISIMGTFYGTSPDFNSAITPLQNSFPANVGMSLRTTNRDWYGGLTEFTGSLNTSGPDDYDNFFAKSLFSDTAYSQAAITNWVNYMTQQGSSAPIGWWVLIDMYGGSVSDIPEDATAYAHRSAVLNFQIYGYSSNDGHNAWVGQSGIDFINGLTASLDGNPSAAYPNYIDPTLTAAQWQSLYFGGHMDRLKKLKAAWDPFNVFRFPQSIPLPASDTCGLA</sequence>
<comment type="cofactor">
    <cofactor evidence="1">
        <name>FAD</name>
        <dbReference type="ChEBI" id="CHEBI:57692"/>
    </cofactor>
</comment>
<evidence type="ECO:0000256" key="5">
    <source>
        <dbReference type="ARBA" id="ARBA00023002"/>
    </source>
</evidence>
<reference evidence="8 9" key="1">
    <citation type="submission" date="2014-04" db="EMBL/GenBank/DDBJ databases">
        <authorList>
            <consortium name="DOE Joint Genome Institute"/>
            <person name="Kuo A."/>
            <person name="Girlanda M."/>
            <person name="Perotto S."/>
            <person name="Kohler A."/>
            <person name="Nagy L.G."/>
            <person name="Floudas D."/>
            <person name="Copeland A."/>
            <person name="Barry K.W."/>
            <person name="Cichocki N."/>
            <person name="Veneault-Fourrey C."/>
            <person name="LaButti K."/>
            <person name="Lindquist E.A."/>
            <person name="Lipzen A."/>
            <person name="Lundell T."/>
            <person name="Morin E."/>
            <person name="Murat C."/>
            <person name="Sun H."/>
            <person name="Tunlid A."/>
            <person name="Henrissat B."/>
            <person name="Grigoriev I.V."/>
            <person name="Hibbett D.S."/>
            <person name="Martin F."/>
            <person name="Nordberg H.P."/>
            <person name="Cantor M.N."/>
            <person name="Hua S.X."/>
        </authorList>
    </citation>
    <scope>NUCLEOTIDE SEQUENCE [LARGE SCALE GENOMIC DNA]</scope>
    <source>
        <strain evidence="8 9">MUT 4182</strain>
    </source>
</reference>
<gene>
    <name evidence="8" type="ORF">M407DRAFT_222226</name>
</gene>
<keyword evidence="9" id="KW-1185">Reference proteome</keyword>
<dbReference type="SUPFAM" id="SSF56176">
    <property type="entry name" value="FAD-binding/transporter-associated domain-like"/>
    <property type="match status" value="1"/>
</dbReference>
<keyword evidence="3" id="KW-0285">Flavoprotein</keyword>
<dbReference type="InterPro" id="IPR050416">
    <property type="entry name" value="FAD-linked_Oxidoreductase"/>
</dbReference>
<dbReference type="PANTHER" id="PTHR42973">
    <property type="entry name" value="BINDING OXIDOREDUCTASE, PUTATIVE (AFU_ORTHOLOGUE AFUA_1G17690)-RELATED"/>
    <property type="match status" value="1"/>
</dbReference>
<dbReference type="OrthoDB" id="407275at2759"/>
<dbReference type="InterPro" id="IPR012951">
    <property type="entry name" value="BBE"/>
</dbReference>
<dbReference type="EMBL" id="KN823203">
    <property type="protein sequence ID" value="KIO19782.1"/>
    <property type="molecule type" value="Genomic_DNA"/>
</dbReference>
<dbReference type="Gene3D" id="3.40.462.20">
    <property type="match status" value="1"/>
</dbReference>
<dbReference type="GO" id="GO:0071949">
    <property type="term" value="F:FAD binding"/>
    <property type="evidence" value="ECO:0007669"/>
    <property type="project" value="InterPro"/>
</dbReference>
<organism evidence="8 9">
    <name type="scientific">Tulasnella calospora MUT 4182</name>
    <dbReference type="NCBI Taxonomy" id="1051891"/>
    <lineage>
        <taxon>Eukaryota</taxon>
        <taxon>Fungi</taxon>
        <taxon>Dikarya</taxon>
        <taxon>Basidiomycota</taxon>
        <taxon>Agaricomycotina</taxon>
        <taxon>Agaricomycetes</taxon>
        <taxon>Cantharellales</taxon>
        <taxon>Tulasnellaceae</taxon>
        <taxon>Tulasnella</taxon>
    </lineage>
</organism>
<dbReference type="PROSITE" id="PS51387">
    <property type="entry name" value="FAD_PCMH"/>
    <property type="match status" value="1"/>
</dbReference>
<accession>A0A0C3LE98</accession>
<evidence type="ECO:0000256" key="2">
    <source>
        <dbReference type="ARBA" id="ARBA00005466"/>
    </source>
</evidence>
<dbReference type="Pfam" id="PF08031">
    <property type="entry name" value="BBE"/>
    <property type="match status" value="1"/>
</dbReference>
<dbReference type="InterPro" id="IPR036318">
    <property type="entry name" value="FAD-bd_PCMH-like_sf"/>
</dbReference>
<comment type="similarity">
    <text evidence="2">Belongs to the oxygen-dependent FAD-linked oxidoreductase family.</text>
</comment>
<evidence type="ECO:0000313" key="8">
    <source>
        <dbReference type="EMBL" id="KIO19782.1"/>
    </source>
</evidence>
<keyword evidence="5" id="KW-0560">Oxidoreductase</keyword>
<dbReference type="STRING" id="1051891.A0A0C3LE98"/>
<feature type="signal peptide" evidence="6">
    <location>
        <begin position="1"/>
        <end position="25"/>
    </location>
</feature>
<evidence type="ECO:0000256" key="6">
    <source>
        <dbReference type="SAM" id="SignalP"/>
    </source>
</evidence>
<dbReference type="Gene3D" id="3.30.465.10">
    <property type="match status" value="1"/>
</dbReference>
<dbReference type="GO" id="GO:0016491">
    <property type="term" value="F:oxidoreductase activity"/>
    <property type="evidence" value="ECO:0007669"/>
    <property type="project" value="UniProtKB-KW"/>
</dbReference>
<evidence type="ECO:0000256" key="3">
    <source>
        <dbReference type="ARBA" id="ARBA00022630"/>
    </source>
</evidence>
<dbReference type="InterPro" id="IPR016169">
    <property type="entry name" value="FAD-bd_PCMH_sub2"/>
</dbReference>
<feature type="domain" description="FAD-binding PCMH-type" evidence="7">
    <location>
        <begin position="65"/>
        <end position="238"/>
    </location>
</feature>